<organism evidence="1 2">
    <name type="scientific">Ferrimonas marina</name>
    <dbReference type="NCBI Taxonomy" id="299255"/>
    <lineage>
        <taxon>Bacteria</taxon>
        <taxon>Pseudomonadati</taxon>
        <taxon>Pseudomonadota</taxon>
        <taxon>Gammaproteobacteria</taxon>
        <taxon>Alteromonadales</taxon>
        <taxon>Ferrimonadaceae</taxon>
        <taxon>Ferrimonas</taxon>
    </lineage>
</organism>
<proteinExistence type="predicted"/>
<dbReference type="AlphaFoldDB" id="A0A1M5T5R1"/>
<keyword evidence="2" id="KW-1185">Reference proteome</keyword>
<dbReference type="Proteomes" id="UP000184268">
    <property type="component" value="Unassembled WGS sequence"/>
</dbReference>
<evidence type="ECO:0000313" key="2">
    <source>
        <dbReference type="Proteomes" id="UP000184268"/>
    </source>
</evidence>
<evidence type="ECO:0000313" key="1">
    <source>
        <dbReference type="EMBL" id="SHH46042.1"/>
    </source>
</evidence>
<dbReference type="EMBL" id="FQXG01000003">
    <property type="protein sequence ID" value="SHH46042.1"/>
    <property type="molecule type" value="Genomic_DNA"/>
</dbReference>
<dbReference type="RefSeq" id="WP_143165568.1">
    <property type="nucleotide sequence ID" value="NZ_FQXG01000003.1"/>
</dbReference>
<reference evidence="1 2" key="1">
    <citation type="submission" date="2016-11" db="EMBL/GenBank/DDBJ databases">
        <authorList>
            <person name="Jaros S."/>
            <person name="Januszkiewicz K."/>
            <person name="Wedrychowicz H."/>
        </authorList>
    </citation>
    <scope>NUCLEOTIDE SEQUENCE [LARGE SCALE GENOMIC DNA]</scope>
    <source>
        <strain evidence="1 2">DSM 16917</strain>
    </source>
</reference>
<protein>
    <submittedName>
        <fullName evidence="1">Uncharacterized protein</fullName>
    </submittedName>
</protein>
<sequence>MPINNERSLRLAAVNRDNCPANSGEIGILIPLQGNGNILFRNGVEGPGGKARSLPIFSICQGVPVLATLEKHLKDLHKADAELYTNIEVASGRTPKSLKIFVGWNTTHQIRQSDKRSSVPFYDVFTALNSGRISDLYTQIALGHFFNNFGHLPKFHLIDKSSAFLHGVAMPMADKASNPYRHRDPINANEWDEGKAIANEYLLN</sequence>
<dbReference type="STRING" id="299255.SAMN02745129_2011"/>
<name>A0A1M5T5R1_9GAMM</name>
<gene>
    <name evidence="1" type="ORF">SAMN02745129_2011</name>
</gene>
<accession>A0A1M5T5R1</accession>